<dbReference type="RefSeq" id="WP_228426146.1">
    <property type="nucleotide sequence ID" value="NZ_JAJFNJ020000003.1"/>
</dbReference>
<evidence type="ECO:0000313" key="1">
    <source>
        <dbReference type="EMBL" id="MEC3890103.1"/>
    </source>
</evidence>
<accession>A0AAJ3CFL6</accession>
<comment type="caution">
    <text evidence="1">The sequence shown here is derived from an EMBL/GenBank/DDBJ whole genome shotgun (WGS) entry which is preliminary data.</text>
</comment>
<reference evidence="1" key="1">
    <citation type="submission" date="2021-10" db="EMBL/GenBank/DDBJ databases">
        <authorList>
            <person name="Hussein R."/>
            <person name="Harrison J."/>
            <person name="Studholme D.J."/>
            <person name="Vicente J."/>
            <person name="Grant M."/>
        </authorList>
    </citation>
    <scope>NUCLEOTIDE SEQUENCE</scope>
    <source>
        <strain evidence="1">NCPPB 2970</strain>
    </source>
</reference>
<dbReference type="Proteomes" id="UP001297361">
    <property type="component" value="Unassembled WGS sequence"/>
</dbReference>
<name>A0AAJ3CFL6_XANCA</name>
<reference evidence="1" key="2">
    <citation type="submission" date="2024-01" db="EMBL/GenBank/DDBJ databases">
        <title>Long-read genome sequencing of X. campestris pv. papavericola.</title>
        <authorList>
            <person name="Hussain R.M.F."/>
            <person name="Greer S."/>
            <person name="Harrison J."/>
            <person name="Grant M."/>
            <person name="Vicente J."/>
            <person name="Studholme D.J."/>
        </authorList>
    </citation>
    <scope>NUCLEOTIDE SEQUENCE</scope>
    <source>
        <strain evidence="1">NCPPB 2970</strain>
    </source>
</reference>
<dbReference type="EMBL" id="JAJFNJ020000003">
    <property type="protein sequence ID" value="MEC3890103.1"/>
    <property type="molecule type" value="Genomic_DNA"/>
</dbReference>
<evidence type="ECO:0000313" key="2">
    <source>
        <dbReference type="Proteomes" id="UP001297361"/>
    </source>
</evidence>
<sequence length="107" mass="11863">MADEVEKRAKLALDAIRNAYGTEAGEFSTTMFVGHHLEELPQDYWQEHTGTDVPDPAAVLRLLQLKSNWGEGDIENFDFSLPGDVTDYVLSVRFGDAGAIDEISMES</sequence>
<proteinExistence type="predicted"/>
<dbReference type="AlphaFoldDB" id="A0AAJ3CFL6"/>
<protein>
    <submittedName>
        <fullName evidence="1">DUF2004 domain-containing protein</fullName>
    </submittedName>
</protein>
<organism evidence="1 2">
    <name type="scientific">Xanthomonas campestris pv. papavericola</name>
    <dbReference type="NCBI Taxonomy" id="487881"/>
    <lineage>
        <taxon>Bacteria</taxon>
        <taxon>Pseudomonadati</taxon>
        <taxon>Pseudomonadota</taxon>
        <taxon>Gammaproteobacteria</taxon>
        <taxon>Lysobacterales</taxon>
        <taxon>Lysobacteraceae</taxon>
        <taxon>Xanthomonas</taxon>
    </lineage>
</organism>
<gene>
    <name evidence="1" type="ORF">LLE72_020715</name>
</gene>